<dbReference type="InterPro" id="IPR033907">
    <property type="entry name" value="Endolysin_autolysin"/>
</dbReference>
<dbReference type="CDD" id="cd00737">
    <property type="entry name" value="lyz_endolysin_autolysin"/>
    <property type="match status" value="1"/>
</dbReference>
<dbReference type="GO" id="GO:0031640">
    <property type="term" value="P:killing of cells of another organism"/>
    <property type="evidence" value="ECO:0007669"/>
    <property type="project" value="UniProtKB-KW"/>
</dbReference>
<name>A0A1C3CVK1_9GAMM</name>
<evidence type="ECO:0000256" key="6">
    <source>
        <dbReference type="ARBA" id="ARBA00023295"/>
    </source>
</evidence>
<evidence type="ECO:0000256" key="3">
    <source>
        <dbReference type="ARBA" id="ARBA00022638"/>
    </source>
</evidence>
<comment type="catalytic activity">
    <reaction evidence="1 7">
        <text>Hydrolysis of (1-&gt;4)-beta-linkages between N-acetylmuramic acid and N-acetyl-D-glucosamine residues in a peptidoglycan and between N-acetyl-D-glucosamine residues in chitodextrins.</text>
        <dbReference type="EC" id="3.2.1.17"/>
    </reaction>
</comment>
<evidence type="ECO:0000256" key="1">
    <source>
        <dbReference type="ARBA" id="ARBA00000632"/>
    </source>
</evidence>
<keyword evidence="4 7" id="KW-0378">Hydrolase</keyword>
<dbReference type="STRING" id="1891224.BBP83_09380"/>
<reference evidence="8 9" key="1">
    <citation type="submission" date="2016-07" db="EMBL/GenBank/DDBJ databases">
        <title>Acinetobacter sp. ANC 4603.</title>
        <authorList>
            <person name="Radolfova-Krizova L."/>
            <person name="Nemec A."/>
        </authorList>
    </citation>
    <scope>NUCLEOTIDE SEQUENCE [LARGE SCALE GENOMIC DNA]</scope>
    <source>
        <strain evidence="8 9">ANC 4603</strain>
    </source>
</reference>
<dbReference type="InterPro" id="IPR051018">
    <property type="entry name" value="Bacteriophage_GH24"/>
</dbReference>
<evidence type="ECO:0000256" key="4">
    <source>
        <dbReference type="ARBA" id="ARBA00022801"/>
    </source>
</evidence>
<organism evidence="8 9">
    <name type="scientific">Acinetobacter celticus</name>
    <dbReference type="NCBI Taxonomy" id="1891224"/>
    <lineage>
        <taxon>Bacteria</taxon>
        <taxon>Pseudomonadati</taxon>
        <taxon>Pseudomonadota</taxon>
        <taxon>Gammaproteobacteria</taxon>
        <taxon>Moraxellales</taxon>
        <taxon>Moraxellaceae</taxon>
        <taxon>Acinetobacter</taxon>
    </lineage>
</organism>
<keyword evidence="9" id="KW-1185">Reference proteome</keyword>
<dbReference type="HAMAP" id="MF_04110">
    <property type="entry name" value="ENDOLYSIN_T4"/>
    <property type="match status" value="1"/>
</dbReference>
<evidence type="ECO:0000313" key="8">
    <source>
        <dbReference type="EMBL" id="ODA12757.1"/>
    </source>
</evidence>
<comment type="similarity">
    <text evidence="7">Belongs to the glycosyl hydrolase 24 family.</text>
</comment>
<dbReference type="OrthoDB" id="8141296at2"/>
<keyword evidence="2 7" id="KW-0929">Antimicrobial</keyword>
<dbReference type="PANTHER" id="PTHR38107:SF3">
    <property type="entry name" value="LYSOZYME RRRD-RELATED"/>
    <property type="match status" value="1"/>
</dbReference>
<dbReference type="EC" id="3.2.1.17" evidence="7"/>
<dbReference type="InterPro" id="IPR002196">
    <property type="entry name" value="Glyco_hydro_24"/>
</dbReference>
<dbReference type="InterPro" id="IPR023346">
    <property type="entry name" value="Lysozyme-like_dom_sf"/>
</dbReference>
<sequence>MSINQTTEVAQAYSWLRAMSGGKLEQSQVIAGDEIIACHGLKTLATLIGFSLTKVVSGLFDISDHGYSIIRESEGFRNQAYKDTGGVWTIGYGTIKYPNGVSVKQGDTCTQGQADLWLMNDCKWVDACLDKHIKVKPNQNQFDALASFVYNIGETAFVKSTMLTLLNQSKFELATNQFDRWIYDNGKVISGLANRRAKEKLLFLK</sequence>
<keyword evidence="5" id="KW-1035">Host cytoplasm</keyword>
<dbReference type="EMBL" id="MBDL01000010">
    <property type="protein sequence ID" value="ODA12757.1"/>
    <property type="molecule type" value="Genomic_DNA"/>
</dbReference>
<keyword evidence="6 7" id="KW-0326">Glycosidase</keyword>
<dbReference type="GO" id="GO:0016998">
    <property type="term" value="P:cell wall macromolecule catabolic process"/>
    <property type="evidence" value="ECO:0007669"/>
    <property type="project" value="InterPro"/>
</dbReference>
<evidence type="ECO:0000313" key="9">
    <source>
        <dbReference type="Proteomes" id="UP000186553"/>
    </source>
</evidence>
<dbReference type="Gene3D" id="1.10.530.40">
    <property type="match status" value="1"/>
</dbReference>
<dbReference type="RefSeq" id="WP_068888235.1">
    <property type="nucleotide sequence ID" value="NZ_CBCRUU010000004.1"/>
</dbReference>
<accession>A0A1C3CVK1</accession>
<protein>
    <recommendedName>
        <fullName evidence="7">Lysozyme</fullName>
        <ecNumber evidence="7">3.2.1.17</ecNumber>
    </recommendedName>
</protein>
<dbReference type="GO" id="GO:0009253">
    <property type="term" value="P:peptidoglycan catabolic process"/>
    <property type="evidence" value="ECO:0007669"/>
    <property type="project" value="InterPro"/>
</dbReference>
<dbReference type="SUPFAM" id="SSF53955">
    <property type="entry name" value="Lysozyme-like"/>
    <property type="match status" value="1"/>
</dbReference>
<comment type="caution">
    <text evidence="8">The sequence shown here is derived from an EMBL/GenBank/DDBJ whole genome shotgun (WGS) entry which is preliminary data.</text>
</comment>
<dbReference type="Pfam" id="PF00959">
    <property type="entry name" value="Phage_lysozyme"/>
    <property type="match status" value="1"/>
</dbReference>
<dbReference type="GO" id="GO:0042742">
    <property type="term" value="P:defense response to bacterium"/>
    <property type="evidence" value="ECO:0007669"/>
    <property type="project" value="UniProtKB-KW"/>
</dbReference>
<keyword evidence="3 7" id="KW-0081">Bacteriolytic enzyme</keyword>
<dbReference type="GO" id="GO:0003796">
    <property type="term" value="F:lysozyme activity"/>
    <property type="evidence" value="ECO:0007669"/>
    <property type="project" value="UniProtKB-EC"/>
</dbReference>
<gene>
    <name evidence="8" type="ORF">BBP83_09380</name>
</gene>
<dbReference type="Proteomes" id="UP000186553">
    <property type="component" value="Unassembled WGS sequence"/>
</dbReference>
<dbReference type="InterPro" id="IPR034690">
    <property type="entry name" value="Endolysin_T4_type"/>
</dbReference>
<dbReference type="PANTHER" id="PTHR38107">
    <property type="match status" value="1"/>
</dbReference>
<evidence type="ECO:0000256" key="5">
    <source>
        <dbReference type="ARBA" id="ARBA00023200"/>
    </source>
</evidence>
<dbReference type="InterPro" id="IPR023347">
    <property type="entry name" value="Lysozyme_dom_sf"/>
</dbReference>
<evidence type="ECO:0000256" key="7">
    <source>
        <dbReference type="RuleBase" id="RU003788"/>
    </source>
</evidence>
<evidence type="ECO:0000256" key="2">
    <source>
        <dbReference type="ARBA" id="ARBA00022529"/>
    </source>
</evidence>
<dbReference type="AlphaFoldDB" id="A0A1C3CVK1"/>
<proteinExistence type="inferred from homology"/>